<feature type="binding site" evidence="9">
    <location>
        <position position="189"/>
    </location>
    <ligand>
        <name>chlorophyll a</name>
        <dbReference type="ChEBI" id="CHEBI:58416"/>
        <label>1</label>
    </ligand>
</feature>
<sequence length="313" mass="33728">MKFTAFSIFTLSSSASAFSPTINRAGFKTTTKIQAASVSDAINDENTPSMPSSDQAIFDPLGLYPTNSPERQSGLIQAMEAPLVLEKDQTVIDPLSIYQDESQVTQNVEMSSSLPFLKRPELLDGSLPGDRGFDPFNFASDAAALIWYRDAEIKHARLAMLAAVGWPLAELNHNFFATKLDMDPILGVQDKVPSVLNGGLGLTNPLFWIGAISATAALEFVATKNDDGDDSIREPGDFGFDPLSILAGKTDKQRFFVQEAEIFNGRLAMLAITGFVAQEFTTNMGVVNQTPIFFKPFGDVVAHYLGAGGAGSI</sequence>
<evidence type="ECO:0000256" key="9">
    <source>
        <dbReference type="PIRSR" id="PIRSR601344-1"/>
    </source>
</evidence>
<dbReference type="Pfam" id="PF00504">
    <property type="entry name" value="Chloroa_b-bind"/>
    <property type="match status" value="1"/>
</dbReference>
<evidence type="ECO:0000256" key="1">
    <source>
        <dbReference type="ARBA" id="ARBA00004022"/>
    </source>
</evidence>
<dbReference type="InterPro" id="IPR022796">
    <property type="entry name" value="Chloroa_b-bind"/>
</dbReference>
<feature type="binding site" evidence="9">
    <location>
        <position position="261"/>
    </location>
    <ligand>
        <name>chlorophyll a</name>
        <dbReference type="ChEBI" id="CHEBI:58416"/>
        <label>1</label>
    </ligand>
</feature>
<feature type="signal peptide" evidence="10">
    <location>
        <begin position="1"/>
        <end position="17"/>
    </location>
</feature>
<feature type="binding site" evidence="9">
    <location>
        <position position="155"/>
    </location>
    <ligand>
        <name>chlorophyll a</name>
        <dbReference type="ChEBI" id="CHEBI:58416"/>
        <label>1</label>
    </ligand>
</feature>
<keyword evidence="7" id="KW-0437">Light-harvesting polypeptide</keyword>
<dbReference type="SUPFAM" id="SSF103511">
    <property type="entry name" value="Chlorophyll a-b binding protein"/>
    <property type="match status" value="1"/>
</dbReference>
<proteinExistence type="inferred from homology"/>
<feature type="binding site" evidence="9">
    <location>
        <position position="152"/>
    </location>
    <ligand>
        <name>chlorophyll a</name>
        <dbReference type="ChEBI" id="CHEBI:58416"/>
        <label>1</label>
    </ligand>
</feature>
<dbReference type="Gene3D" id="1.10.3460.10">
    <property type="entry name" value="Chlorophyll a/b binding protein domain"/>
    <property type="match status" value="1"/>
</dbReference>
<organism evidence="11">
    <name type="scientific">Pseudo-nitzschia australis</name>
    <dbReference type="NCBI Taxonomy" id="44445"/>
    <lineage>
        <taxon>Eukaryota</taxon>
        <taxon>Sar</taxon>
        <taxon>Stramenopiles</taxon>
        <taxon>Ochrophyta</taxon>
        <taxon>Bacillariophyta</taxon>
        <taxon>Bacillariophyceae</taxon>
        <taxon>Bacillariophycidae</taxon>
        <taxon>Bacillariales</taxon>
        <taxon>Bacillariaceae</taxon>
        <taxon>Pseudo-nitzschia</taxon>
    </lineage>
</organism>
<keyword evidence="4" id="KW-0150">Chloroplast</keyword>
<feature type="binding site" evidence="9">
    <location>
        <position position="264"/>
    </location>
    <ligand>
        <name>chlorophyll a</name>
        <dbReference type="ChEBI" id="CHEBI:58416"/>
        <label>1</label>
    </ligand>
</feature>
<comment type="function">
    <text evidence="1">The light-harvesting complex (LHC) functions as a light receptor, it captures and delivers excitation energy to photosystems with which it is closely associated. Energy is transferred from the carotenoid and chlorophyll C (or B) to chlorophyll A and the photosynthetic reaction centers where it is used to synthesize ATP and reducing power.</text>
</comment>
<feature type="binding site" evidence="9">
    <location>
        <position position="266"/>
    </location>
    <ligand>
        <name>chlorophyll a</name>
        <dbReference type="ChEBI" id="CHEBI:58416"/>
        <label>1</label>
    </ligand>
</feature>
<evidence type="ECO:0000256" key="4">
    <source>
        <dbReference type="ARBA" id="ARBA00022528"/>
    </source>
</evidence>
<evidence type="ECO:0008006" key="12">
    <source>
        <dbReference type="Google" id="ProtNLM"/>
    </source>
</evidence>
<comment type="subcellular location">
    <subcellularLocation>
        <location evidence="2">Plastid</location>
        <location evidence="2">Chloroplast</location>
    </subcellularLocation>
</comment>
<feature type="binding site" evidence="9">
    <location>
        <position position="278"/>
    </location>
    <ligand>
        <name>chlorophyll a</name>
        <dbReference type="ChEBI" id="CHEBI:58416"/>
        <label>1</label>
    </ligand>
</feature>
<keyword evidence="9" id="KW-0148">Chlorophyll</keyword>
<name>A0A7S4ARM1_9STRA</name>
<evidence type="ECO:0000313" key="11">
    <source>
        <dbReference type="EMBL" id="CAE0724694.1"/>
    </source>
</evidence>
<dbReference type="GO" id="GO:0009507">
    <property type="term" value="C:chloroplast"/>
    <property type="evidence" value="ECO:0007669"/>
    <property type="project" value="UniProtKB-SubCell"/>
</dbReference>
<protein>
    <recommendedName>
        <fullName evidence="12">Plastid light harvesting protein</fullName>
    </recommendedName>
</protein>
<keyword evidence="5" id="KW-0602">Photosynthesis</keyword>
<dbReference type="GO" id="GO:0016168">
    <property type="term" value="F:chlorophyll binding"/>
    <property type="evidence" value="ECO:0007669"/>
    <property type="project" value="UniProtKB-KW"/>
</dbReference>
<dbReference type="EMBL" id="HBIX01025414">
    <property type="protein sequence ID" value="CAE0724694.1"/>
    <property type="molecule type" value="Transcribed_RNA"/>
</dbReference>
<evidence type="ECO:0000256" key="8">
    <source>
        <dbReference type="ARBA" id="ARBA00044011"/>
    </source>
</evidence>
<reference evidence="11" key="1">
    <citation type="submission" date="2021-01" db="EMBL/GenBank/DDBJ databases">
        <authorList>
            <person name="Corre E."/>
            <person name="Pelletier E."/>
            <person name="Niang G."/>
            <person name="Scheremetjew M."/>
            <person name="Finn R."/>
            <person name="Kale V."/>
            <person name="Holt S."/>
            <person name="Cochrane G."/>
            <person name="Meng A."/>
            <person name="Brown T."/>
            <person name="Cohen L."/>
        </authorList>
    </citation>
    <scope>NUCLEOTIDE SEQUENCE</scope>
    <source>
        <strain evidence="11">10249 10 AB</strain>
    </source>
</reference>
<dbReference type="AlphaFoldDB" id="A0A7S4ARM1"/>
<evidence type="ECO:0000256" key="7">
    <source>
        <dbReference type="ARBA" id="ARBA00023243"/>
    </source>
</evidence>
<dbReference type="GO" id="GO:0030076">
    <property type="term" value="C:light-harvesting complex"/>
    <property type="evidence" value="ECO:0007669"/>
    <property type="project" value="UniProtKB-KW"/>
</dbReference>
<feature type="chain" id="PRO_5030828351" description="Plastid light harvesting protein" evidence="10">
    <location>
        <begin position="18"/>
        <end position="313"/>
    </location>
</feature>
<evidence type="ECO:0000256" key="10">
    <source>
        <dbReference type="SAM" id="SignalP"/>
    </source>
</evidence>
<comment type="similarity">
    <text evidence="3">Belongs to the fucoxanthin chlorophyll protein family.</text>
</comment>
<evidence type="ECO:0000256" key="5">
    <source>
        <dbReference type="ARBA" id="ARBA00022531"/>
    </source>
</evidence>
<dbReference type="InterPro" id="IPR001344">
    <property type="entry name" value="Chloro_AB-bd_pln"/>
</dbReference>
<evidence type="ECO:0000256" key="3">
    <source>
        <dbReference type="ARBA" id="ARBA00005933"/>
    </source>
</evidence>
<evidence type="ECO:0000256" key="6">
    <source>
        <dbReference type="ARBA" id="ARBA00022640"/>
    </source>
</evidence>
<feature type="binding site" description="axial binding residue" evidence="9">
    <location>
        <position position="157"/>
    </location>
    <ligand>
        <name>chlorophyll b</name>
        <dbReference type="ChEBI" id="CHEBI:61721"/>
        <label>1</label>
    </ligand>
    <ligandPart>
        <name>Mg</name>
        <dbReference type="ChEBI" id="CHEBI:25107"/>
    </ligandPart>
</feature>
<comment type="subunit">
    <text evidence="8">The LHC complex of chromophytic algae is composed of fucoxanthin, chlorophyll A and C bound non-covalently by fucoxanthin chlorophyll proteins (FCPs). The ratio of the pigments in LHC; fucoxanthin: chlorophyll C: chlorophyll A; (0.6-1): (0.1-0.3): (1).</text>
</comment>
<dbReference type="GO" id="GO:0009765">
    <property type="term" value="P:photosynthesis, light harvesting"/>
    <property type="evidence" value="ECO:0007669"/>
    <property type="project" value="InterPro"/>
</dbReference>
<dbReference type="PANTHER" id="PTHR21649">
    <property type="entry name" value="CHLOROPHYLL A/B BINDING PROTEIN"/>
    <property type="match status" value="1"/>
</dbReference>
<dbReference type="GO" id="GO:0016020">
    <property type="term" value="C:membrane"/>
    <property type="evidence" value="ECO:0007669"/>
    <property type="project" value="InterPro"/>
</dbReference>
<accession>A0A7S4ARM1</accession>
<gene>
    <name evidence="11" type="ORF">PAUS00366_LOCUS17451</name>
</gene>
<keyword evidence="6" id="KW-0934">Plastid</keyword>
<evidence type="ECO:0000256" key="2">
    <source>
        <dbReference type="ARBA" id="ARBA00004229"/>
    </source>
</evidence>
<keyword evidence="10" id="KW-0732">Signal</keyword>
<keyword evidence="9" id="KW-0157">Chromophore</keyword>